<name>A0A7I7MFB9_9MYCO</name>
<dbReference type="Proteomes" id="UP000466514">
    <property type="component" value="Chromosome"/>
</dbReference>
<keyword evidence="2" id="KW-1185">Reference proteome</keyword>
<reference evidence="1 2" key="1">
    <citation type="journal article" date="2019" name="Emerg. Microbes Infect.">
        <title>Comprehensive subspecies identification of 175 nontuberculous mycobacteria species based on 7547 genomic profiles.</title>
        <authorList>
            <person name="Matsumoto Y."/>
            <person name="Kinjo T."/>
            <person name="Motooka D."/>
            <person name="Nabeya D."/>
            <person name="Jung N."/>
            <person name="Uechi K."/>
            <person name="Horii T."/>
            <person name="Iida T."/>
            <person name="Fujita J."/>
            <person name="Nakamura S."/>
        </authorList>
    </citation>
    <scope>NUCLEOTIDE SEQUENCE [LARGE SCALE GENOMIC DNA]</scope>
    <source>
        <strain evidence="1 2">JCM 13323</strain>
    </source>
</reference>
<evidence type="ECO:0000313" key="1">
    <source>
        <dbReference type="EMBL" id="BBX70868.1"/>
    </source>
</evidence>
<accession>A0A7I7MFB9</accession>
<protein>
    <submittedName>
        <fullName evidence="1">Uncharacterized protein</fullName>
    </submittedName>
</protein>
<dbReference type="AlphaFoldDB" id="A0A7I7MFB9"/>
<dbReference type="KEGG" id="mpsc:MPSYJ_43290"/>
<dbReference type="EMBL" id="AP022574">
    <property type="protein sequence ID" value="BBX70868.1"/>
    <property type="molecule type" value="Genomic_DNA"/>
</dbReference>
<gene>
    <name evidence="1" type="ORF">MPSYJ_43290</name>
</gene>
<proteinExistence type="predicted"/>
<organism evidence="1 2">
    <name type="scientific">Mycolicibacterium psychrotolerans</name>
    <dbReference type="NCBI Taxonomy" id="216929"/>
    <lineage>
        <taxon>Bacteria</taxon>
        <taxon>Bacillati</taxon>
        <taxon>Actinomycetota</taxon>
        <taxon>Actinomycetes</taxon>
        <taxon>Mycobacteriales</taxon>
        <taxon>Mycobacteriaceae</taxon>
        <taxon>Mycolicibacterium</taxon>
    </lineage>
</organism>
<sequence>MVGQRGGDAAGANLATDRITGAADVDVAETGQTRHQNSCEGDEKGRLPWQRGTAVRVRKARLLNIGLASA</sequence>
<evidence type="ECO:0000313" key="2">
    <source>
        <dbReference type="Proteomes" id="UP000466514"/>
    </source>
</evidence>